<comment type="caution">
    <text evidence="2">The sequence shown here is derived from an EMBL/GenBank/DDBJ whole genome shotgun (WGS) entry which is preliminary data.</text>
</comment>
<comment type="function">
    <text evidence="1">Involved in peptidoglycan biosynthesis. Transports lipid-linked peptidoglycan precursors from the inner to the outer leaflet of the cytoplasmic membrane.</text>
</comment>
<evidence type="ECO:0000313" key="3">
    <source>
        <dbReference type="Proteomes" id="UP000076490"/>
    </source>
</evidence>
<dbReference type="EMBL" id="LQNT01000011">
    <property type="protein sequence ID" value="KZE37149.1"/>
    <property type="molecule type" value="Genomic_DNA"/>
</dbReference>
<sequence length="271" mass="30339">MDYFTGKLIFIILFIFIIHSIETLAYAVRLSGARVKMIASALSLFNIMVIVSRMANMMQQPFTGSLIDTAPKENALEFVEIQFRMLIGAATAGTLFGILLLPTFTALFSRAILHLSAEKGSVPSLMKRILSPQYIRRGLNHFSFPGFHYLKEIRFRDFPIRLFFINMLITAIYTIGVLSALYAALLAPERAATAVMASGLINGIATILLVIFIDPKISVIADDVVNRRGSYIQLKTMSIMMITSRLCGTILAQFLFLWGAQYIAWFTQFIV</sequence>
<feature type="transmembrane region" description="Helical" evidence="1">
    <location>
        <begin position="6"/>
        <end position="28"/>
    </location>
</feature>
<accession>A0A165GP57</accession>
<feature type="transmembrane region" description="Helical" evidence="1">
    <location>
        <begin position="86"/>
        <end position="109"/>
    </location>
</feature>
<protein>
    <recommendedName>
        <fullName evidence="1">Lipid II flippase Amj</fullName>
    </recommendedName>
</protein>
<reference evidence="2 3" key="1">
    <citation type="submission" date="2016-01" db="EMBL/GenBank/DDBJ databases">
        <title>Whole genome sequencing of Bhargavaea cecembensis T14.</title>
        <authorList>
            <person name="Hong K.W."/>
        </authorList>
    </citation>
    <scope>NUCLEOTIDE SEQUENCE [LARGE SCALE GENOMIC DNA]</scope>
    <source>
        <strain evidence="2 3">T14</strain>
    </source>
</reference>
<dbReference type="GO" id="GO:0008360">
    <property type="term" value="P:regulation of cell shape"/>
    <property type="evidence" value="ECO:0007669"/>
    <property type="project" value="UniProtKB-KW"/>
</dbReference>
<gene>
    <name evidence="1" type="primary">amj</name>
    <name evidence="2" type="ORF">AV656_11245</name>
</gene>
<dbReference type="InterPro" id="IPR021260">
    <property type="entry name" value="Amj"/>
</dbReference>
<keyword evidence="1" id="KW-0133">Cell shape</keyword>
<feature type="transmembrane region" description="Helical" evidence="1">
    <location>
        <begin position="35"/>
        <end position="55"/>
    </location>
</feature>
<dbReference type="HAMAP" id="MF_02077">
    <property type="entry name" value="Amj_flippase"/>
    <property type="match status" value="1"/>
</dbReference>
<organism evidence="2 3">
    <name type="scientific">Bhargavaea cecembensis</name>
    <dbReference type="NCBI Taxonomy" id="394098"/>
    <lineage>
        <taxon>Bacteria</taxon>
        <taxon>Bacillati</taxon>
        <taxon>Bacillota</taxon>
        <taxon>Bacilli</taxon>
        <taxon>Bacillales</taxon>
        <taxon>Caryophanaceae</taxon>
        <taxon>Bhargavaea</taxon>
    </lineage>
</organism>
<dbReference type="Proteomes" id="UP000076490">
    <property type="component" value="Unassembled WGS sequence"/>
</dbReference>
<keyword evidence="1" id="KW-1003">Cell membrane</keyword>
<dbReference type="GO" id="GO:0005886">
    <property type="term" value="C:plasma membrane"/>
    <property type="evidence" value="ECO:0007669"/>
    <property type="project" value="UniProtKB-SubCell"/>
</dbReference>
<keyword evidence="1" id="KW-1133">Transmembrane helix</keyword>
<feature type="transmembrane region" description="Helical" evidence="1">
    <location>
        <begin position="162"/>
        <end position="185"/>
    </location>
</feature>
<evidence type="ECO:0000313" key="2">
    <source>
        <dbReference type="EMBL" id="KZE37149.1"/>
    </source>
</evidence>
<evidence type="ECO:0000256" key="1">
    <source>
        <dbReference type="HAMAP-Rule" id="MF_02077"/>
    </source>
</evidence>
<comment type="similarity">
    <text evidence="1">Belongs to the Amj family.</text>
</comment>
<dbReference type="OrthoDB" id="7888986at2"/>
<name>A0A165GP57_9BACL</name>
<comment type="subcellular location">
    <subcellularLocation>
        <location evidence="1">Cell membrane</location>
        <topology evidence="1">Multi-pass membrane protein</topology>
    </subcellularLocation>
</comment>
<keyword evidence="1" id="KW-0961">Cell wall biogenesis/degradation</keyword>
<dbReference type="AlphaFoldDB" id="A0A165GP57"/>
<feature type="transmembrane region" description="Helical" evidence="1">
    <location>
        <begin position="234"/>
        <end position="258"/>
    </location>
</feature>
<dbReference type="Pfam" id="PF10997">
    <property type="entry name" value="Amj"/>
    <property type="match status" value="1"/>
</dbReference>
<comment type="pathway">
    <text evidence="1">Cell wall biogenesis; peptidoglycan biosynthesis.</text>
</comment>
<dbReference type="UniPathway" id="UPA00219"/>
<keyword evidence="1" id="KW-0472">Membrane</keyword>
<keyword evidence="1" id="KW-0812">Transmembrane</keyword>
<dbReference type="GO" id="GO:0009252">
    <property type="term" value="P:peptidoglycan biosynthetic process"/>
    <property type="evidence" value="ECO:0007669"/>
    <property type="project" value="UniProtKB-UniRule"/>
</dbReference>
<dbReference type="GO" id="GO:0071555">
    <property type="term" value="P:cell wall organization"/>
    <property type="evidence" value="ECO:0007669"/>
    <property type="project" value="UniProtKB-KW"/>
</dbReference>
<proteinExistence type="inferred from homology"/>
<dbReference type="RefSeq" id="WP_063182118.1">
    <property type="nucleotide sequence ID" value="NZ_LQNT01000011.1"/>
</dbReference>
<feature type="transmembrane region" description="Helical" evidence="1">
    <location>
        <begin position="191"/>
        <end position="213"/>
    </location>
</feature>
<keyword evidence="1" id="KW-0573">Peptidoglycan synthesis</keyword>
<keyword evidence="1" id="KW-0813">Transport</keyword>
<dbReference type="GO" id="GO:0015648">
    <property type="term" value="F:lipid-linked peptidoglycan transporter activity"/>
    <property type="evidence" value="ECO:0007669"/>
    <property type="project" value="UniProtKB-UniRule"/>
</dbReference>